<evidence type="ECO:0000313" key="1">
    <source>
        <dbReference type="EMBL" id="OCA82975.1"/>
    </source>
</evidence>
<protein>
    <recommendedName>
        <fullName evidence="3">CamS family sex pheromone protein</fullName>
    </recommendedName>
</protein>
<evidence type="ECO:0000313" key="2">
    <source>
        <dbReference type="Proteomes" id="UP000092578"/>
    </source>
</evidence>
<evidence type="ECO:0008006" key="3">
    <source>
        <dbReference type="Google" id="ProtNLM"/>
    </source>
</evidence>
<dbReference type="Pfam" id="PF07537">
    <property type="entry name" value="CamS"/>
    <property type="match status" value="1"/>
</dbReference>
<comment type="caution">
    <text evidence="1">The sequence shown here is derived from an EMBL/GenBank/DDBJ whole genome shotgun (WGS) entry which is preliminary data.</text>
</comment>
<accession>A0A1B9AGI6</accession>
<sequence length="377" mass="43036">MLLVSGCAPKLDKKEEVIQEDGKQEKAIIPNYQISENFYRTIVPFKPGKARGMVVSNLNTRFDIVEFETGLMRIAQDNFSPKSYLFQEGQMLDSDTIKAWLQRKYTDEQLKEKKLESKDNLGLNPIDDGKGSVEQRNEKSPIYLAHVMEHDYLTKTDNNSLQLSGAVIGLALNSVHYYTKEKYGAVYDYKIPDEEVEREGKKIADEVAKRVRQTKGLKDIPVTIALFKQAPQNSVVPGNFIAYTHLDADEDTIKGWEKVNEKYYLFPSAEAEKDHRDDTTYFLNFKQDVEKYFQNYNGVVGTALYNGEELVDLRIKIPIQFYGKAEAIGFTQFVTGLIMDHFPAYVPIEVTISSVNGPEALIVKKANEKEPQVHIYE</sequence>
<proteinExistence type="predicted"/>
<dbReference type="Proteomes" id="UP000092578">
    <property type="component" value="Unassembled WGS sequence"/>
</dbReference>
<organism evidence="1 2">
    <name type="scientific">Pseudobacillus wudalianchiensis</name>
    <dbReference type="NCBI Taxonomy" id="1743143"/>
    <lineage>
        <taxon>Bacteria</taxon>
        <taxon>Bacillati</taxon>
        <taxon>Bacillota</taxon>
        <taxon>Bacilli</taxon>
        <taxon>Bacillales</taxon>
        <taxon>Bacillaceae</taxon>
        <taxon>Pseudobacillus</taxon>
    </lineage>
</organism>
<dbReference type="PIRSF" id="PIRSF012509">
    <property type="entry name" value="CamS"/>
    <property type="match status" value="1"/>
</dbReference>
<dbReference type="CDD" id="cd13440">
    <property type="entry name" value="CamS_repeat_2"/>
    <property type="match status" value="1"/>
</dbReference>
<dbReference type="EMBL" id="MAYT01000029">
    <property type="protein sequence ID" value="OCA82975.1"/>
    <property type="molecule type" value="Genomic_DNA"/>
</dbReference>
<keyword evidence="2" id="KW-1185">Reference proteome</keyword>
<dbReference type="InterPro" id="IPR011426">
    <property type="entry name" value="CamS"/>
</dbReference>
<gene>
    <name evidence="1" type="ORF">A8F95_14495</name>
</gene>
<dbReference type="AlphaFoldDB" id="A0A1B9AGI6"/>
<reference evidence="2" key="1">
    <citation type="submission" date="2016-05" db="EMBL/GenBank/DDBJ databases">
        <authorList>
            <person name="Liu B."/>
            <person name="Wang J."/>
            <person name="Zhu Y."/>
            <person name="Liu G."/>
            <person name="Chen Q."/>
            <person name="Chen Z."/>
            <person name="Lan J."/>
            <person name="Che J."/>
            <person name="Ge C."/>
            <person name="Shi H."/>
            <person name="Pan Z."/>
            <person name="Liu X."/>
        </authorList>
    </citation>
    <scope>NUCLEOTIDE SEQUENCE [LARGE SCALE GENOMIC DNA]</scope>
    <source>
        <strain evidence="2">FJAT-27215</strain>
    </source>
</reference>
<dbReference type="CDD" id="cd13441">
    <property type="entry name" value="CamS_repeat_1"/>
    <property type="match status" value="1"/>
</dbReference>
<name>A0A1B9AGI6_9BACI</name>
<dbReference type="Gene3D" id="3.10.570.10">
    <property type="entry name" value="sex pheromone staph- cam373 precursor domain"/>
    <property type="match status" value="1"/>
</dbReference>